<dbReference type="RefSeq" id="WP_014377853.1">
    <property type="nucleotide sequence ID" value="NC_016943.1"/>
</dbReference>
<proteinExistence type="inferred from homology"/>
<dbReference type="InterPro" id="IPR006619">
    <property type="entry name" value="PGRP_domain_met/bac"/>
</dbReference>
<dbReference type="AlphaFoldDB" id="H6RL14"/>
<dbReference type="InterPro" id="IPR002502">
    <property type="entry name" value="Amidase_domain"/>
</dbReference>
<dbReference type="PANTHER" id="PTHR11022">
    <property type="entry name" value="PEPTIDOGLYCAN RECOGNITION PROTEIN"/>
    <property type="match status" value="1"/>
</dbReference>
<protein>
    <submittedName>
        <fullName evidence="5">N-acetylmuramoyl-L-alanine amidase</fullName>
        <ecNumber evidence="5">3.5.1.28</ecNumber>
    </submittedName>
</protein>
<dbReference type="GO" id="GO:0009253">
    <property type="term" value="P:peptidoglycan catabolic process"/>
    <property type="evidence" value="ECO:0007669"/>
    <property type="project" value="InterPro"/>
</dbReference>
<dbReference type="InterPro" id="IPR036505">
    <property type="entry name" value="Amidase/PGRP_sf"/>
</dbReference>
<feature type="compositionally biased region" description="Low complexity" evidence="2">
    <location>
        <begin position="902"/>
        <end position="911"/>
    </location>
</feature>
<dbReference type="OrthoDB" id="514320at2"/>
<feature type="compositionally biased region" description="Low complexity" evidence="2">
    <location>
        <begin position="948"/>
        <end position="960"/>
    </location>
</feature>
<feature type="region of interest" description="Disordered" evidence="2">
    <location>
        <begin position="900"/>
        <end position="967"/>
    </location>
</feature>
<evidence type="ECO:0000259" key="3">
    <source>
        <dbReference type="SMART" id="SM00644"/>
    </source>
</evidence>
<evidence type="ECO:0000256" key="2">
    <source>
        <dbReference type="SAM" id="MobiDB-lite"/>
    </source>
</evidence>
<dbReference type="InterPro" id="IPR015510">
    <property type="entry name" value="PGRP"/>
</dbReference>
<dbReference type="GO" id="GO:0008745">
    <property type="term" value="F:N-acetylmuramoyl-L-alanine amidase activity"/>
    <property type="evidence" value="ECO:0007669"/>
    <property type="project" value="UniProtKB-EC"/>
</dbReference>
<dbReference type="SUPFAM" id="SSF55846">
    <property type="entry name" value="N-acetylmuramoyl-L-alanine amidase-like"/>
    <property type="match status" value="1"/>
</dbReference>
<keyword evidence="6" id="KW-1185">Reference proteome</keyword>
<name>H6RL14_BLASD</name>
<sequence>MRVSRGVIVSLIVAGLLAVPVVSVTLGQGEPGRVVALDLQGVDTAVVAEAPGGLVVASAVEGNGSTGQAPGAPPEMMPTDAAPAVLTGKVSTDEFSAVGFTWDAASADGVVVQARVREEDGWTEWFAVPQSDDGPDAGTESARRAAGRSATELLVTAEADAIQIRADAATGTQPEGLKAVLVDPGEVAAAAIPVDSAGAAPGVISRAEWGGSTPTGDCAPEYASELKAAVVHHTAGSNDYTADRSAGIVRAIWLYHTSDTGRGWCDIGYNALVDRFGQIFEGAAGGLRRPVIGAHAGGFNTSTFGISALGTYSTVAAPAAMTDAISEMIAWKFAAAGIDPRGTTQLTSGGYTSKFPAGTKVTLPVIVGHRDVGQTSCPGDQLYGRMGSMRAQVAELVAAASRDLVRTVEDPTVFVVSGSSKYVVGDQATLSSLSPLGPVGFVSQQYLDRRTTVSRMSRVVLSPEGTVYFIDSGIRLPFGSCEQVADYGADCASLVRLEQSLVDAFHPGPPVTPVYRTTSGKAFYVTGGVKREVADDASLVAAGLPGHSVTLKESGLADLPYGVPVIRDGLVAQNRSSRAVAVVAGGAVTTVSEEVRVATAWSALPVRGLDDSSMRVLTIGSAPGAVVRESGGSRVFLLTEAGKRVLADPAMVSAGTPVIPAAALALLPDAAPVEAGTFVKGSGAGTVFALRAGQLRMVSSWAGLVALNGGGADPRILSIDQRVADVLPRGAQQLVPGGLVVAPRSSMVYLVNGVAELVPVGSFAVTDELGVSRVSRVSDSDVEAYALRSAPVSTVVECAGTRYLGLGGKLYRFGATAGTHYPALPVTSLDALTCAALPKAPGELTRFLRAGDGTIHYIDNGLKRAIPSYGQYQAMGGTVANTIQVSGYALSLIPTGPRWGEPSTATAAATPAPAPTSPSSPAPSTATGTATPAPAPTSPSSPAPTAEPAPDTTSPPSATSGVATPAP</sequence>
<dbReference type="Gene3D" id="3.40.80.10">
    <property type="entry name" value="Peptidoglycan recognition protein-like"/>
    <property type="match status" value="1"/>
</dbReference>
<feature type="compositionally biased region" description="Pro residues" evidence="2">
    <location>
        <begin position="933"/>
        <end position="947"/>
    </location>
</feature>
<organism evidence="5 6">
    <name type="scientific">Blastococcus saxobsidens (strain DD2)</name>
    <dbReference type="NCBI Taxonomy" id="1146883"/>
    <lineage>
        <taxon>Bacteria</taxon>
        <taxon>Bacillati</taxon>
        <taxon>Actinomycetota</taxon>
        <taxon>Actinomycetes</taxon>
        <taxon>Geodermatophilales</taxon>
        <taxon>Geodermatophilaceae</taxon>
        <taxon>Blastococcus</taxon>
    </lineage>
</organism>
<dbReference type="EC" id="3.5.1.28" evidence="5"/>
<comment type="similarity">
    <text evidence="1">Belongs to the N-acetylmuramoyl-L-alanine amidase 2 family.</text>
</comment>
<dbReference type="PANTHER" id="PTHR11022:SF41">
    <property type="entry name" value="PEPTIDOGLYCAN-RECOGNITION PROTEIN LC-RELATED"/>
    <property type="match status" value="1"/>
</dbReference>
<reference evidence="6" key="2">
    <citation type="submission" date="2012-02" db="EMBL/GenBank/DDBJ databases">
        <title>Complete genome sequence of Blastococcus saxobsidens strain DD2.</title>
        <authorList>
            <person name="Genoscope."/>
        </authorList>
    </citation>
    <scope>NUCLEOTIDE SEQUENCE [LARGE SCALE GENOMIC DNA]</scope>
    <source>
        <strain evidence="6">DD2</strain>
    </source>
</reference>
<dbReference type="EMBL" id="FO117623">
    <property type="protein sequence ID" value="CCG04981.1"/>
    <property type="molecule type" value="Genomic_DNA"/>
</dbReference>
<keyword evidence="5" id="KW-0378">Hydrolase</keyword>
<dbReference type="CDD" id="cd06583">
    <property type="entry name" value="PGRP"/>
    <property type="match status" value="1"/>
</dbReference>
<dbReference type="STRING" id="1146883.BLASA_4154"/>
<accession>H6RL14</accession>
<gene>
    <name evidence="5" type="ordered locus">BLASA_4154</name>
</gene>
<evidence type="ECO:0000256" key="1">
    <source>
        <dbReference type="ARBA" id="ARBA00007553"/>
    </source>
</evidence>
<evidence type="ECO:0000313" key="6">
    <source>
        <dbReference type="Proteomes" id="UP000007517"/>
    </source>
</evidence>
<dbReference type="HOGENOM" id="CLU_306235_0_0_11"/>
<dbReference type="GO" id="GO:0008270">
    <property type="term" value="F:zinc ion binding"/>
    <property type="evidence" value="ECO:0007669"/>
    <property type="project" value="InterPro"/>
</dbReference>
<dbReference type="Pfam" id="PF01510">
    <property type="entry name" value="Amidase_2"/>
    <property type="match status" value="1"/>
</dbReference>
<reference evidence="5 6" key="1">
    <citation type="journal article" date="2012" name="J. Bacteriol.">
        <title>Genome Sequence of Blastococcus saxobsidens DD2, a Stone-Inhabiting Bacterium.</title>
        <authorList>
            <person name="Chouaia B."/>
            <person name="Crotti E."/>
            <person name="Brusetti L."/>
            <person name="Daffonchio D."/>
            <person name="Essoussi I."/>
            <person name="Nouioui I."/>
            <person name="Sbissi I."/>
            <person name="Ghodhbane-Gtari F."/>
            <person name="Gtari M."/>
            <person name="Vacherie B."/>
            <person name="Barbe V."/>
            <person name="Medigue C."/>
            <person name="Gury J."/>
            <person name="Pujic P."/>
            <person name="Normand P."/>
        </authorList>
    </citation>
    <scope>NUCLEOTIDE SEQUENCE [LARGE SCALE GENOMIC DNA]</scope>
    <source>
        <strain evidence="5 6">DD2</strain>
    </source>
</reference>
<dbReference type="eggNOG" id="COG5479">
    <property type="taxonomic scope" value="Bacteria"/>
</dbReference>
<dbReference type="SMART" id="SM00644">
    <property type="entry name" value="Ami_2"/>
    <property type="match status" value="1"/>
</dbReference>
<evidence type="ECO:0000259" key="4">
    <source>
        <dbReference type="SMART" id="SM00701"/>
    </source>
</evidence>
<dbReference type="eggNOG" id="COG3757">
    <property type="taxonomic scope" value="Bacteria"/>
</dbReference>
<dbReference type="SMART" id="SM00701">
    <property type="entry name" value="PGRP"/>
    <property type="match status" value="1"/>
</dbReference>
<feature type="compositionally biased region" description="Low complexity" evidence="2">
    <location>
        <begin position="922"/>
        <end position="932"/>
    </location>
</feature>
<feature type="compositionally biased region" description="Pro residues" evidence="2">
    <location>
        <begin position="912"/>
        <end position="921"/>
    </location>
</feature>
<feature type="domain" description="Peptidoglycan recognition protein family" evidence="4">
    <location>
        <begin position="201"/>
        <end position="351"/>
    </location>
</feature>
<evidence type="ECO:0000313" key="5">
    <source>
        <dbReference type="EMBL" id="CCG04981.1"/>
    </source>
</evidence>
<dbReference type="Proteomes" id="UP000007517">
    <property type="component" value="Chromosome"/>
</dbReference>
<dbReference type="KEGG" id="bsd:BLASA_4154"/>
<feature type="domain" description="N-acetylmuramoyl-L-alanine amidase" evidence="3">
    <location>
        <begin position="215"/>
        <end position="379"/>
    </location>
</feature>